<accession>A0ABQ9HBP4</accession>
<evidence type="ECO:0000313" key="1">
    <source>
        <dbReference type="EMBL" id="KAJ8881747.1"/>
    </source>
</evidence>
<evidence type="ECO:0008006" key="3">
    <source>
        <dbReference type="Google" id="ProtNLM"/>
    </source>
</evidence>
<reference evidence="1 2" key="1">
    <citation type="submission" date="2023-02" db="EMBL/GenBank/DDBJ databases">
        <title>LHISI_Scaffold_Assembly.</title>
        <authorList>
            <person name="Stuart O.P."/>
            <person name="Cleave R."/>
            <person name="Magrath M.J.L."/>
            <person name="Mikheyev A.S."/>
        </authorList>
    </citation>
    <scope>NUCLEOTIDE SEQUENCE [LARGE SCALE GENOMIC DNA]</scope>
    <source>
        <strain evidence="1">Daus_M_001</strain>
        <tissue evidence="1">Leg muscle</tissue>
    </source>
</reference>
<gene>
    <name evidence="1" type="ORF">PR048_018233</name>
</gene>
<keyword evidence="2" id="KW-1185">Reference proteome</keyword>
<dbReference type="EMBL" id="JARBHB010000006">
    <property type="protein sequence ID" value="KAJ8881747.1"/>
    <property type="molecule type" value="Genomic_DNA"/>
</dbReference>
<organism evidence="1 2">
    <name type="scientific">Dryococelus australis</name>
    <dbReference type="NCBI Taxonomy" id="614101"/>
    <lineage>
        <taxon>Eukaryota</taxon>
        <taxon>Metazoa</taxon>
        <taxon>Ecdysozoa</taxon>
        <taxon>Arthropoda</taxon>
        <taxon>Hexapoda</taxon>
        <taxon>Insecta</taxon>
        <taxon>Pterygota</taxon>
        <taxon>Neoptera</taxon>
        <taxon>Polyneoptera</taxon>
        <taxon>Phasmatodea</taxon>
        <taxon>Verophasmatodea</taxon>
        <taxon>Anareolatae</taxon>
        <taxon>Phasmatidae</taxon>
        <taxon>Eurycanthinae</taxon>
        <taxon>Dryococelus</taxon>
    </lineage>
</organism>
<sequence>MDKHVPPLNKRVKRPPDPWLTQSITELRRKRGSTFRLFKRASKSSSMLVAQLFKTKLPAAAHMLPIIILSSLSNAFEYILHSQYINNNFACLSPYQSGFRAKHSFATALTQSVTDDVREKMNERKLTC</sequence>
<dbReference type="Proteomes" id="UP001159363">
    <property type="component" value="Chromosome 5"/>
</dbReference>
<protein>
    <recommendedName>
        <fullName evidence="3">Reverse transcriptase</fullName>
    </recommendedName>
</protein>
<name>A0ABQ9HBP4_9NEOP</name>
<comment type="caution">
    <text evidence="1">The sequence shown here is derived from an EMBL/GenBank/DDBJ whole genome shotgun (WGS) entry which is preliminary data.</text>
</comment>
<evidence type="ECO:0000313" key="2">
    <source>
        <dbReference type="Proteomes" id="UP001159363"/>
    </source>
</evidence>
<proteinExistence type="predicted"/>